<dbReference type="Pfam" id="PF00069">
    <property type="entry name" value="Pkinase"/>
    <property type="match status" value="1"/>
</dbReference>
<dbReference type="SMART" id="SM00133">
    <property type="entry name" value="S_TK_X"/>
    <property type="match status" value="1"/>
</dbReference>
<dbReference type="Gene3D" id="3.30.200.20">
    <property type="entry name" value="Phosphorylase Kinase, domain 1"/>
    <property type="match status" value="1"/>
</dbReference>
<evidence type="ECO:0000256" key="1">
    <source>
        <dbReference type="ARBA" id="ARBA00009903"/>
    </source>
</evidence>
<evidence type="ECO:0000256" key="2">
    <source>
        <dbReference type="ARBA" id="ARBA00022527"/>
    </source>
</evidence>
<feature type="domain" description="AGC-kinase C-terminal" evidence="11">
    <location>
        <begin position="475"/>
        <end position="548"/>
    </location>
</feature>
<dbReference type="InterPro" id="IPR036871">
    <property type="entry name" value="PX_dom_sf"/>
</dbReference>
<feature type="binding site" evidence="8">
    <location>
        <position position="245"/>
    </location>
    <ligand>
        <name>ATP</name>
        <dbReference type="ChEBI" id="CHEBI:30616"/>
    </ligand>
</feature>
<dbReference type="Pfam" id="PF00433">
    <property type="entry name" value="Pkinase_C"/>
    <property type="match status" value="1"/>
</dbReference>
<dbReference type="RefSeq" id="XP_028969061.1">
    <property type="nucleotide sequence ID" value="XM_029113228.1"/>
</dbReference>
<evidence type="ECO:0000313" key="13">
    <source>
        <dbReference type="RefSeq" id="XP_028969061.1"/>
    </source>
</evidence>
<dbReference type="SUPFAM" id="SSF64268">
    <property type="entry name" value="PX domain"/>
    <property type="match status" value="1"/>
</dbReference>
<evidence type="ECO:0000259" key="9">
    <source>
        <dbReference type="PROSITE" id="PS50011"/>
    </source>
</evidence>
<dbReference type="CDD" id="cd06093">
    <property type="entry name" value="PX_domain"/>
    <property type="match status" value="1"/>
</dbReference>
<dbReference type="Gene3D" id="3.30.1520.10">
    <property type="entry name" value="Phox-like domain"/>
    <property type="match status" value="1"/>
</dbReference>
<dbReference type="InterPro" id="IPR011009">
    <property type="entry name" value="Kinase-like_dom_sf"/>
</dbReference>
<dbReference type="PROSITE" id="PS50011">
    <property type="entry name" value="PROTEIN_KINASE_DOM"/>
    <property type="match status" value="1"/>
</dbReference>
<keyword evidence="5 8" id="KW-0547">Nucleotide-binding</keyword>
<keyword evidence="12" id="KW-1185">Reference proteome</keyword>
<keyword evidence="7 8" id="KW-0067">ATP-binding</keyword>
<keyword evidence="6 13" id="KW-0418">Kinase</keyword>
<keyword evidence="4" id="KW-0808">Transferase</keyword>
<dbReference type="InterPro" id="IPR000719">
    <property type="entry name" value="Prot_kinase_dom"/>
</dbReference>
<evidence type="ECO:0000256" key="4">
    <source>
        <dbReference type="ARBA" id="ARBA00022679"/>
    </source>
</evidence>
<dbReference type="SMART" id="SM00312">
    <property type="entry name" value="PX"/>
    <property type="match status" value="1"/>
</dbReference>
<dbReference type="FunFam" id="3.30.200.20:FF:000042">
    <property type="entry name" value="Aurora kinase A"/>
    <property type="match status" value="1"/>
</dbReference>
<keyword evidence="2" id="KW-0723">Serine/threonine-protein kinase</keyword>
<dbReference type="InterPro" id="IPR001683">
    <property type="entry name" value="PX_dom"/>
</dbReference>
<evidence type="ECO:0000256" key="5">
    <source>
        <dbReference type="ARBA" id="ARBA00022741"/>
    </source>
</evidence>
<dbReference type="GO" id="GO:0005524">
    <property type="term" value="F:ATP binding"/>
    <property type="evidence" value="ECO:0007669"/>
    <property type="project" value="UniProtKB-UniRule"/>
</dbReference>
<organism evidence="12 13">
    <name type="scientific">Galendromus occidentalis</name>
    <name type="common">western predatory mite</name>
    <dbReference type="NCBI Taxonomy" id="34638"/>
    <lineage>
        <taxon>Eukaryota</taxon>
        <taxon>Metazoa</taxon>
        <taxon>Ecdysozoa</taxon>
        <taxon>Arthropoda</taxon>
        <taxon>Chelicerata</taxon>
        <taxon>Arachnida</taxon>
        <taxon>Acari</taxon>
        <taxon>Parasitiformes</taxon>
        <taxon>Mesostigmata</taxon>
        <taxon>Gamasina</taxon>
        <taxon>Phytoseioidea</taxon>
        <taxon>Phytoseiidae</taxon>
        <taxon>Typhlodrominae</taxon>
        <taxon>Galendromus</taxon>
    </lineage>
</organism>
<name>A0AAJ7SI08_9ACAR</name>
<dbReference type="SMART" id="SM00220">
    <property type="entry name" value="S_TKc"/>
    <property type="match status" value="1"/>
</dbReference>
<dbReference type="InterPro" id="IPR008271">
    <property type="entry name" value="Ser/Thr_kinase_AS"/>
</dbReference>
<dbReference type="AlphaFoldDB" id="A0AAJ7SI08"/>
<dbReference type="SUPFAM" id="SSF56112">
    <property type="entry name" value="Protein kinase-like (PK-like)"/>
    <property type="match status" value="1"/>
</dbReference>
<feature type="domain" description="PX" evidence="10">
    <location>
        <begin position="61"/>
        <end position="172"/>
    </location>
</feature>
<dbReference type="GeneID" id="100907159"/>
<dbReference type="GO" id="GO:0035091">
    <property type="term" value="F:phosphatidylinositol binding"/>
    <property type="evidence" value="ECO:0007669"/>
    <property type="project" value="InterPro"/>
</dbReference>
<dbReference type="InterPro" id="IPR017892">
    <property type="entry name" value="Pkinase_C"/>
</dbReference>
<dbReference type="Gene3D" id="1.10.510.10">
    <property type="entry name" value="Transferase(Phosphotransferase) domain 1"/>
    <property type="match status" value="1"/>
</dbReference>
<feature type="domain" description="Protein kinase" evidence="9">
    <location>
        <begin position="216"/>
        <end position="474"/>
    </location>
</feature>
<comment type="similarity">
    <text evidence="1">Belongs to the protein kinase superfamily. AGC Ser/Thr protein kinase family.</text>
</comment>
<dbReference type="PROSITE" id="PS50195">
    <property type="entry name" value="PX"/>
    <property type="match status" value="1"/>
</dbReference>
<evidence type="ECO:0000256" key="8">
    <source>
        <dbReference type="PROSITE-ProRule" id="PRU10141"/>
    </source>
</evidence>
<protein>
    <submittedName>
        <fullName evidence="13">Serine/threonine-protein kinase Sgk2</fullName>
    </submittedName>
</protein>
<dbReference type="InterPro" id="IPR000961">
    <property type="entry name" value="AGC-kinase_C"/>
</dbReference>
<dbReference type="GO" id="GO:0004674">
    <property type="term" value="F:protein serine/threonine kinase activity"/>
    <property type="evidence" value="ECO:0007669"/>
    <property type="project" value="UniProtKB-KW"/>
</dbReference>
<gene>
    <name evidence="13" type="primary">LOC100907159</name>
</gene>
<dbReference type="Pfam" id="PF00787">
    <property type="entry name" value="PX"/>
    <property type="match status" value="1"/>
</dbReference>
<evidence type="ECO:0000256" key="3">
    <source>
        <dbReference type="ARBA" id="ARBA00022553"/>
    </source>
</evidence>
<dbReference type="PROSITE" id="PS00107">
    <property type="entry name" value="PROTEIN_KINASE_ATP"/>
    <property type="match status" value="1"/>
</dbReference>
<dbReference type="PANTHER" id="PTHR24351">
    <property type="entry name" value="RIBOSOMAL PROTEIN S6 KINASE"/>
    <property type="match status" value="1"/>
</dbReference>
<dbReference type="InterPro" id="IPR017441">
    <property type="entry name" value="Protein_kinase_ATP_BS"/>
</dbReference>
<reference evidence="13" key="1">
    <citation type="submission" date="2025-08" db="UniProtKB">
        <authorList>
            <consortium name="RefSeq"/>
        </authorList>
    </citation>
    <scope>IDENTIFICATION</scope>
</reference>
<sequence>MMLGASEHLYTLTICETPRRDPLQRNFFTTIEDCLNQALTTGMVPLRGDIIEDGVMYKSPQEVQRLRCTIEAPYLVENRIIMYRIAVEYHGQTWYVHRRFQDFMVLSDSLKKYFPKEVVPKLPSKTLFNNRSEEFVSKRSKGLQLFLNVLLESELLRNDRHVAVFLQTELAEEKLMEGIESSRKATNSFTSSEEDGQKEVDYLGKTEKHHVKPKDFDFMKIIGHGSYGKVILAKHLETGRHYAVKVLNKKHIMKRNESRHIMQERDILIKVLHHPFLVGLHYSFQTSNKLYFVLDFVNGGELFFHLQQNKRFSEKRSKFYAAEITCALDYLHSQGIIYRDLKPENILLDNTGHIVLTDFGLCKDGIKGSDTTSTFCGTPEYLAPEVIRKEDYDKTVDWWCLGSVLFEMLSGLPAFYSHNSKQLYDNILHQPLTFPQTNMSSSARNILTGLLQKDKAKRLGANGDGAEIKGHPFFHDINWNELEKRRVKPPFVPTVNGKIDLNNIDPEFTREPVPQSVYRSVGSTSVGMENNAFKGFSYAPSSSMRSDVY</sequence>
<dbReference type="KEGG" id="goe:100907159"/>
<dbReference type="FunFam" id="1.10.510.10:FF:000008">
    <property type="entry name" value="Non-specific serine/threonine protein kinase"/>
    <property type="match status" value="1"/>
</dbReference>
<keyword evidence="3" id="KW-0597">Phosphoprotein</keyword>
<dbReference type="PROSITE" id="PS00108">
    <property type="entry name" value="PROTEIN_KINASE_ST"/>
    <property type="match status" value="1"/>
</dbReference>
<evidence type="ECO:0000259" key="11">
    <source>
        <dbReference type="PROSITE" id="PS51285"/>
    </source>
</evidence>
<evidence type="ECO:0000256" key="6">
    <source>
        <dbReference type="ARBA" id="ARBA00022777"/>
    </source>
</evidence>
<dbReference type="Proteomes" id="UP000694867">
    <property type="component" value="Unplaced"/>
</dbReference>
<evidence type="ECO:0000259" key="10">
    <source>
        <dbReference type="PROSITE" id="PS50195"/>
    </source>
</evidence>
<accession>A0AAJ7SI08</accession>
<proteinExistence type="inferred from homology"/>
<evidence type="ECO:0000313" key="12">
    <source>
        <dbReference type="Proteomes" id="UP000694867"/>
    </source>
</evidence>
<dbReference type="PROSITE" id="PS51285">
    <property type="entry name" value="AGC_KINASE_CTER"/>
    <property type="match status" value="1"/>
</dbReference>
<evidence type="ECO:0000256" key="7">
    <source>
        <dbReference type="ARBA" id="ARBA00022840"/>
    </source>
</evidence>